<reference evidence="3" key="1">
    <citation type="submission" date="2013-05" db="EMBL/GenBank/DDBJ databases">
        <title>Seroprevalence against a Canadian isolate of bovine herpesvirus 4 (BHV4) is higher in various diseases affected bovine dairy herds compared to healthy herds.</title>
        <authorList>
            <person name="Music N."/>
            <person name="Laroche J."/>
            <person name="Tremblay D."/>
            <person name="Mandeville I."/>
            <person name="Bellehumeur C."/>
            <person name="Charette S.J."/>
            <person name="Gagnon C.A."/>
        </authorList>
    </citation>
    <scope>NUCLEOTIDE SEQUENCE</scope>
    <source>
        <strain evidence="3">FMV09-1180503</strain>
    </source>
</reference>
<organismHost>
    <name type="scientific">Panthera leo</name>
    <name type="common">Lion</name>
    <dbReference type="NCBI Taxonomy" id="9689"/>
</organismHost>
<dbReference type="EMBL" id="KC999113">
    <property type="protein sequence ID" value="AIA82769.1"/>
    <property type="molecule type" value="Genomic_DNA"/>
</dbReference>
<organismHost>
    <name type="scientific">Felis catus</name>
    <name type="common">Cat</name>
    <name type="synonym">Felis silvestris catus</name>
    <dbReference type="NCBI Taxonomy" id="9685"/>
</organismHost>
<organismHost>
    <name type="scientific">Bos taurus</name>
    <name type="common">Bovine</name>
    <dbReference type="NCBI Taxonomy" id="9913"/>
</organismHost>
<feature type="domain" description="Herpesvirus UL87 C-terminal" evidence="2">
    <location>
        <begin position="219"/>
        <end position="716"/>
    </location>
</feature>
<evidence type="ECO:0000313" key="4">
    <source>
        <dbReference type="EMBL" id="QJC19160.1"/>
    </source>
</evidence>
<comment type="similarity">
    <text evidence="1">Belongs to the herpesviridae UL87 family.</text>
</comment>
<protein>
    <recommendedName>
        <fullName evidence="2">Herpesvirus UL87 C-terminal domain-containing protein</fullName>
    </recommendedName>
</protein>
<proteinExistence type="inferred from homology"/>
<dbReference type="InterPro" id="IPR004285">
    <property type="entry name" value="Herpes_UL87_C"/>
</dbReference>
<dbReference type="EMBL" id="MN551084">
    <property type="protein sequence ID" value="QJC19160.1"/>
    <property type="molecule type" value="Genomic_DNA"/>
</dbReference>
<name>A0A0F6N500_BHV4</name>
<evidence type="ECO:0000256" key="1">
    <source>
        <dbReference type="ARBA" id="ARBA00007679"/>
    </source>
</evidence>
<accession>A0A0F6N500</accession>
<dbReference type="Pfam" id="PF03043">
    <property type="entry name" value="Herpes_UL87"/>
    <property type="match status" value="1"/>
</dbReference>
<reference evidence="4" key="2">
    <citation type="submission" date="2019-10" db="EMBL/GenBank/DDBJ databases">
        <title>Experimental infection of calves with contemporary bovine gammaherpesvirus type 4.</title>
        <authorList>
            <person name="Bauermann F."/>
            <person name="Kutish G."/>
            <person name="Diel D."/>
            <person name="Falkenberg S."/>
            <person name="Martins M."/>
            <person name="Flores E."/>
        </authorList>
    </citation>
    <scope>NUCLEOTIDE SEQUENCE</scope>
    <source>
        <strain evidence="4">SD16-49</strain>
    </source>
</reference>
<organism evidence="3">
    <name type="scientific">Bovine herpesvirus 4</name>
    <name type="common">BoHV-4</name>
    <name type="synonym">Movar virus</name>
    <dbReference type="NCBI Taxonomy" id="10385"/>
    <lineage>
        <taxon>Viruses</taxon>
        <taxon>Duplodnaviria</taxon>
        <taxon>Heunggongvirae</taxon>
        <taxon>Peploviricota</taxon>
        <taxon>Herviviricetes</taxon>
        <taxon>Herpesvirales</taxon>
        <taxon>Orthoherpesviridae</taxon>
        <taxon>Gammaherpesvirinae</taxon>
        <taxon>Rhadinovirus</taxon>
        <taxon>Rhadinovirus bovinegamma4</taxon>
    </lineage>
</organism>
<evidence type="ECO:0000313" key="3">
    <source>
        <dbReference type="EMBL" id="AIA82769.1"/>
    </source>
</evidence>
<sequence length="752" mass="87332">MCSMMLGELTLLPTYKPTRVKPQNLNQRINLDLQQNIFLCLATNIVNTREFSLDDLDKWMNTERTFYTCRAIRRLLLGEGIYPFIHQSMQKMDSLMGNLFQGVGLIIDQDGICTFGNITTNSYLPVIYTGECTDMHLPNYGLRIHALYCSLFMQSCIHYPSMFKLICRYLSMVKFQECYSTFMETLKDMHVQNTCQRNYFKLVTHIMCPNITALPQARGTQQLMFYRFNLLNFLNDWIPNRHLVHIRQTIISNVQKYPNVFFYVCSQRAHEKIRVTNNSILSYHRIISQAMPSLQITTHKRDPGKVSLKMVISTDVGDTWIIYPPYMSMFRIAMSMSVAKHVDTATSQERPHVDQSTLPKILVSMFRRIDYAPKDNTKTMDLTYPFSTTYTKRGNETTNDHFEMYSPVKHTSINNFKVNIFNTNMVINTKIVCERQPNPYSTILDIPRLTNNFVVKKYSMKEPSFTISVFYSENVCQGVAININISGDLLNFLFAMGNLKCFIPINTIYPVSIANWNSTLDLHGLENQNIVRQGRKDVFWTTNFPSAVSCKSGVNVSWFKAATANISKIYGTSLVTQIYKEVNPILSSNYAKLNIQKNQIFTFLETKNKSQIQTLHKRFLECLYECCSFFRLNTRTINSLVQSGIFDFSKRIISHTKSKHECAILGYKRCNLIPKVFTYNKKTRLDELGRNANFITFISSTGNGVLPMKRLIIKHVIRKFGLHWRSRTYRLQREILSTKPYSLHKHVKDLVR</sequence>
<evidence type="ECO:0000259" key="2">
    <source>
        <dbReference type="Pfam" id="PF03043"/>
    </source>
</evidence>